<feature type="domain" description="Inosine/uridine-preferring nucleoside hydrolase" evidence="2">
    <location>
        <begin position="200"/>
        <end position="403"/>
    </location>
</feature>
<comment type="similarity">
    <text evidence="1">Belongs to the IUNH family.</text>
</comment>
<dbReference type="GeneID" id="5891077"/>
<organism evidence="3 4">
    <name type="scientific">Monosiga brevicollis</name>
    <name type="common">Choanoflagellate</name>
    <dbReference type="NCBI Taxonomy" id="81824"/>
    <lineage>
        <taxon>Eukaryota</taxon>
        <taxon>Choanoflagellata</taxon>
        <taxon>Craspedida</taxon>
        <taxon>Salpingoecidae</taxon>
        <taxon>Monosiga</taxon>
    </lineage>
</organism>
<sequence>MASGSKGEWSAVAATLARGQNGQKRKFIIDCDAGVDDAEALMVMLSSSIDVIGITCVSGNVACPQVVKNVQRVLANCKRSDIPIFAGAEAPLLATRKDATYFHGKDGLGDVPVDPSFEPDQASYRAPETESAVSALLRLAKEHVVSPAEPGQSFGDRAKTIKLQLEPLEARLAEAVKAGELARALFLEREVYAVSARLQAVEDVIVEFGAEAGPGLDILALGPLTNLAVAPRLYHRFPALVRHLIIMGGTSRARGNVPGFPSAEFNLFADPHSAQITLHSYFQPILVTWECCMDHSFEWHRVNEWLRKDTAKAKFIRHIFHFAQQVSLENNWDYIACDPLAAAVAVEPREVVPEDKMAQLHHCQVQTASIADPAYAQTVVDYDNLSGCVPNTWLIHAVHVPAVEKIFLRKMEDA</sequence>
<dbReference type="InParanoid" id="A9UZ86"/>
<name>A9UZ86_MONBE</name>
<dbReference type="InterPro" id="IPR052775">
    <property type="entry name" value="IUN_hydrolase"/>
</dbReference>
<dbReference type="Pfam" id="PF01156">
    <property type="entry name" value="IU_nuc_hydro"/>
    <property type="match status" value="2"/>
</dbReference>
<dbReference type="Gene3D" id="3.90.245.10">
    <property type="entry name" value="Ribonucleoside hydrolase-like"/>
    <property type="match status" value="2"/>
</dbReference>
<dbReference type="Proteomes" id="UP000001357">
    <property type="component" value="Unassembled WGS sequence"/>
</dbReference>
<keyword evidence="4" id="KW-1185">Reference proteome</keyword>
<dbReference type="RefSeq" id="XP_001745767.1">
    <property type="nucleotide sequence ID" value="XM_001745715.1"/>
</dbReference>
<dbReference type="GO" id="GO:0016799">
    <property type="term" value="F:hydrolase activity, hydrolyzing N-glycosyl compounds"/>
    <property type="evidence" value="ECO:0007669"/>
    <property type="project" value="InterPro"/>
</dbReference>
<evidence type="ECO:0000313" key="4">
    <source>
        <dbReference type="Proteomes" id="UP000001357"/>
    </source>
</evidence>
<evidence type="ECO:0000259" key="2">
    <source>
        <dbReference type="Pfam" id="PF01156"/>
    </source>
</evidence>
<accession>A9UZ86</accession>
<dbReference type="STRING" id="81824.A9UZ86"/>
<dbReference type="EMBL" id="CH991551">
    <property type="protein sequence ID" value="EDQ89191.1"/>
    <property type="molecule type" value="Genomic_DNA"/>
</dbReference>
<protein>
    <recommendedName>
        <fullName evidence="2">Inosine/uridine-preferring nucleoside hydrolase domain-containing protein</fullName>
    </recommendedName>
</protein>
<reference evidence="3 4" key="1">
    <citation type="journal article" date="2008" name="Nature">
        <title>The genome of the choanoflagellate Monosiga brevicollis and the origin of metazoans.</title>
        <authorList>
            <consortium name="JGI Sequencing"/>
            <person name="King N."/>
            <person name="Westbrook M.J."/>
            <person name="Young S.L."/>
            <person name="Kuo A."/>
            <person name="Abedin M."/>
            <person name="Chapman J."/>
            <person name="Fairclough S."/>
            <person name="Hellsten U."/>
            <person name="Isogai Y."/>
            <person name="Letunic I."/>
            <person name="Marr M."/>
            <person name="Pincus D."/>
            <person name="Putnam N."/>
            <person name="Rokas A."/>
            <person name="Wright K.J."/>
            <person name="Zuzow R."/>
            <person name="Dirks W."/>
            <person name="Good M."/>
            <person name="Goodstein D."/>
            <person name="Lemons D."/>
            <person name="Li W."/>
            <person name="Lyons J.B."/>
            <person name="Morris A."/>
            <person name="Nichols S."/>
            <person name="Richter D.J."/>
            <person name="Salamov A."/>
            <person name="Bork P."/>
            <person name="Lim W.A."/>
            <person name="Manning G."/>
            <person name="Miller W.T."/>
            <person name="McGinnis W."/>
            <person name="Shapiro H."/>
            <person name="Tjian R."/>
            <person name="Grigoriev I.V."/>
            <person name="Rokhsar D."/>
        </authorList>
    </citation>
    <scope>NUCLEOTIDE SEQUENCE [LARGE SCALE GENOMIC DNA]</scope>
    <source>
        <strain evidence="4">MX1 / ATCC 50154</strain>
    </source>
</reference>
<evidence type="ECO:0000313" key="3">
    <source>
        <dbReference type="EMBL" id="EDQ89191.1"/>
    </source>
</evidence>
<dbReference type="PANTHER" id="PTHR46190:SF1">
    <property type="entry name" value="SI:CH211-201H21.5"/>
    <property type="match status" value="1"/>
</dbReference>
<dbReference type="InterPro" id="IPR001910">
    <property type="entry name" value="Inosine/uridine_hydrolase_dom"/>
</dbReference>
<dbReference type="eggNOG" id="KOG2938">
    <property type="taxonomic scope" value="Eukaryota"/>
</dbReference>
<evidence type="ECO:0000256" key="1">
    <source>
        <dbReference type="ARBA" id="ARBA00009176"/>
    </source>
</evidence>
<dbReference type="OMA" id="MWPRISA"/>
<dbReference type="SUPFAM" id="SSF53590">
    <property type="entry name" value="Nucleoside hydrolase"/>
    <property type="match status" value="2"/>
</dbReference>
<feature type="domain" description="Inosine/uridine-preferring nucleoside hydrolase" evidence="2">
    <location>
        <begin position="28"/>
        <end position="143"/>
    </location>
</feature>
<gene>
    <name evidence="3" type="ORF">MONBRDRAFT_8168</name>
</gene>
<dbReference type="AlphaFoldDB" id="A9UZ86"/>
<proteinExistence type="inferred from homology"/>
<dbReference type="KEGG" id="mbr:MONBRDRAFT_8168"/>
<dbReference type="InterPro" id="IPR036452">
    <property type="entry name" value="Ribo_hydro-like"/>
</dbReference>
<dbReference type="PANTHER" id="PTHR46190">
    <property type="entry name" value="SI:CH211-201H21.5-RELATED"/>
    <property type="match status" value="1"/>
</dbReference>